<reference evidence="2" key="1">
    <citation type="submission" date="2017-05" db="EMBL/GenBank/DDBJ databases">
        <authorList>
            <person name="Varghese N."/>
            <person name="Submissions S."/>
        </authorList>
    </citation>
    <scope>NUCLEOTIDE SEQUENCE</scope>
    <source>
        <strain evidence="2">Su22</strain>
    </source>
</reference>
<name>A0AA45WWN1_9CLOT</name>
<proteinExistence type="predicted"/>
<evidence type="ECO:0000313" key="2">
    <source>
        <dbReference type="EMBL" id="SMP58715.1"/>
    </source>
</evidence>
<protein>
    <submittedName>
        <fullName evidence="2">YycH protein</fullName>
    </submittedName>
</protein>
<evidence type="ECO:0000259" key="1">
    <source>
        <dbReference type="Pfam" id="PF09648"/>
    </source>
</evidence>
<dbReference type="Proteomes" id="UP001158066">
    <property type="component" value="Unassembled WGS sequence"/>
</dbReference>
<dbReference type="InterPro" id="IPR018604">
    <property type="entry name" value="YycI-like"/>
</dbReference>
<dbReference type="RefSeq" id="WP_283409432.1">
    <property type="nucleotide sequence ID" value="NZ_FXUF01000007.1"/>
</dbReference>
<accession>A0AA45WWN1</accession>
<organism evidence="2 3">
    <name type="scientific">Anoxynatronum buryatiense</name>
    <dbReference type="NCBI Taxonomy" id="489973"/>
    <lineage>
        <taxon>Bacteria</taxon>
        <taxon>Bacillati</taxon>
        <taxon>Bacillota</taxon>
        <taxon>Clostridia</taxon>
        <taxon>Eubacteriales</taxon>
        <taxon>Clostridiaceae</taxon>
        <taxon>Anoxynatronum</taxon>
    </lineage>
</organism>
<dbReference type="AlphaFoldDB" id="A0AA45WWN1"/>
<feature type="domain" description="Regulatory protein YycH-like" evidence="1">
    <location>
        <begin position="43"/>
        <end position="288"/>
    </location>
</feature>
<dbReference type="Pfam" id="PF09648">
    <property type="entry name" value="YycI"/>
    <property type="match status" value="1"/>
</dbReference>
<sequence>MDWTKAKTILIVAFLITNLLLVAALVTDPTRQQAAGVTEAYLQQTLAFLEDENVVLETPLPRQTPSLSAITVTYRFFENSMITRLLGDNWEQIAPHTYQGTGGRVTITNDKLLAWQPAEPLSPPADLREETLETVSQALLENYDLSTGGLTLSQIYLGMVPEYDAEPLHKLVYEQTYQGRFVGESYVHVYMNQRGVVAVEALLLEDPAASDQTGTPRVMISAPEALLRKLDEIGRVHRGDGPVVVSRVEAGYYFALTQDPFTQWESVASGTAVPAWKIVLKNGTTFYQEAF</sequence>
<gene>
    <name evidence="2" type="ORF">SAMN06296020_107110</name>
</gene>
<comment type="caution">
    <text evidence="2">The sequence shown here is derived from an EMBL/GenBank/DDBJ whole genome shotgun (WGS) entry which is preliminary data.</text>
</comment>
<keyword evidence="3" id="KW-1185">Reference proteome</keyword>
<dbReference type="GO" id="GO:0016020">
    <property type="term" value="C:membrane"/>
    <property type="evidence" value="ECO:0007669"/>
    <property type="project" value="InterPro"/>
</dbReference>
<evidence type="ECO:0000313" key="3">
    <source>
        <dbReference type="Proteomes" id="UP001158066"/>
    </source>
</evidence>
<dbReference type="EMBL" id="FXUF01000007">
    <property type="protein sequence ID" value="SMP58715.1"/>
    <property type="molecule type" value="Genomic_DNA"/>
</dbReference>